<organism evidence="2 3">
    <name type="scientific">Frondihabitans cladoniiphilus</name>
    <dbReference type="NCBI Taxonomy" id="715785"/>
    <lineage>
        <taxon>Bacteria</taxon>
        <taxon>Bacillati</taxon>
        <taxon>Actinomycetota</taxon>
        <taxon>Actinomycetes</taxon>
        <taxon>Micrococcales</taxon>
        <taxon>Microbacteriaceae</taxon>
        <taxon>Frondihabitans</taxon>
    </lineage>
</organism>
<protein>
    <submittedName>
        <fullName evidence="2">Uncharacterized protein</fullName>
    </submittedName>
</protein>
<evidence type="ECO:0000256" key="1">
    <source>
        <dbReference type="SAM" id="MobiDB-lite"/>
    </source>
</evidence>
<sequence length="157" mass="18137">MTIRAADVNVHLDRPPISGTMLLHDDETNTIVPIVIRPIDRPRGFVVRPPLGDTIRDDFDDYKREAERIMHALLTVTTRETADRDRHVSRFEDTFHIPDPTGDEGWQRVRWRYIRGDADAIELETEALKRSGPDLFLNTDDPSPDGADDIEPNWRLR</sequence>
<dbReference type="EMBL" id="BAABLM010000001">
    <property type="protein sequence ID" value="GAA4666684.1"/>
    <property type="molecule type" value="Genomic_DNA"/>
</dbReference>
<feature type="region of interest" description="Disordered" evidence="1">
    <location>
        <begin position="132"/>
        <end position="157"/>
    </location>
</feature>
<dbReference type="Proteomes" id="UP001501295">
    <property type="component" value="Unassembled WGS sequence"/>
</dbReference>
<name>A0ABP8VL28_9MICO</name>
<gene>
    <name evidence="2" type="ORF">GCM10025780_05620</name>
</gene>
<proteinExistence type="predicted"/>
<accession>A0ABP8VL28</accession>
<dbReference type="RefSeq" id="WP_345372967.1">
    <property type="nucleotide sequence ID" value="NZ_BAABLM010000001.1"/>
</dbReference>
<evidence type="ECO:0000313" key="3">
    <source>
        <dbReference type="Proteomes" id="UP001501295"/>
    </source>
</evidence>
<evidence type="ECO:0000313" key="2">
    <source>
        <dbReference type="EMBL" id="GAA4666684.1"/>
    </source>
</evidence>
<feature type="compositionally biased region" description="Acidic residues" evidence="1">
    <location>
        <begin position="142"/>
        <end position="151"/>
    </location>
</feature>
<reference evidence="3" key="1">
    <citation type="journal article" date="2019" name="Int. J. Syst. Evol. Microbiol.">
        <title>The Global Catalogue of Microorganisms (GCM) 10K type strain sequencing project: providing services to taxonomists for standard genome sequencing and annotation.</title>
        <authorList>
            <consortium name="The Broad Institute Genomics Platform"/>
            <consortium name="The Broad Institute Genome Sequencing Center for Infectious Disease"/>
            <person name="Wu L."/>
            <person name="Ma J."/>
        </authorList>
    </citation>
    <scope>NUCLEOTIDE SEQUENCE [LARGE SCALE GENOMIC DNA]</scope>
    <source>
        <strain evidence="3">JCM 18956</strain>
    </source>
</reference>
<keyword evidence="3" id="KW-1185">Reference proteome</keyword>
<comment type="caution">
    <text evidence="2">The sequence shown here is derived from an EMBL/GenBank/DDBJ whole genome shotgun (WGS) entry which is preliminary data.</text>
</comment>